<feature type="coiled-coil region" evidence="1">
    <location>
        <begin position="41"/>
        <end position="74"/>
    </location>
</feature>
<dbReference type="EMBL" id="HQ116624">
    <property type="protein sequence ID" value="AEB00306.1"/>
    <property type="molecule type" value="Genomic_DNA"/>
</dbReference>
<evidence type="ECO:0000256" key="1">
    <source>
        <dbReference type="SAM" id="Coils"/>
    </source>
</evidence>
<keyword evidence="1" id="KW-0175">Coiled coil</keyword>
<proteinExistence type="predicted"/>
<evidence type="ECO:0000313" key="3">
    <source>
        <dbReference type="Proteomes" id="UP000203549"/>
    </source>
</evidence>
<protein>
    <submittedName>
        <fullName evidence="2">Uncharacterized protein</fullName>
    </submittedName>
</protein>
<sequence length="97" mass="11975">MLTRVMTFTYREVFKMRRLKHLDHNFLLCLCEYTTMNSDRKRLLTDELDELNKIKSEVKRKTFHEEKMAKLEKDPSHTIERLKRIRQKYLNMIADRL</sequence>
<dbReference type="OrthoDB" id="37595at10239"/>
<organism evidence="2 3">
    <name type="scientific">Clostera anachoreta granulovirus</name>
    <dbReference type="NCBI Taxonomy" id="283675"/>
    <lineage>
        <taxon>Viruses</taxon>
        <taxon>Viruses incertae sedis</taxon>
        <taxon>Naldaviricetes</taxon>
        <taxon>Lefavirales</taxon>
        <taxon>Baculoviridae</taxon>
        <taxon>Betabaculovirus</taxon>
        <taxon>Betabaculovirus clanachoretae</taxon>
    </lineage>
</organism>
<dbReference type="Pfam" id="PF06034">
    <property type="entry name" value="DUF919"/>
    <property type="match status" value="1"/>
</dbReference>
<accession>F4ZKP5</accession>
<evidence type="ECO:0000313" key="2">
    <source>
        <dbReference type="EMBL" id="AEB00306.1"/>
    </source>
</evidence>
<dbReference type="Proteomes" id="UP000203549">
    <property type="component" value="Segment"/>
</dbReference>
<name>F4ZKP5_9BBAC</name>
<dbReference type="GeneID" id="10722899"/>
<keyword evidence="3" id="KW-1185">Reference proteome</keyword>
<dbReference type="InterPro" id="IPR009265">
    <property type="entry name" value="AcMNPV_Orf29"/>
</dbReference>
<dbReference type="RefSeq" id="YP_004376226.1">
    <property type="nucleotide sequence ID" value="NC_015398.1"/>
</dbReference>
<reference evidence="2 3" key="1">
    <citation type="journal article" date="2011" name="Arch. Virol.">
        <title>Genomic sequencing and analysis of Clostera anachoreta granulovirus.</title>
        <authorList>
            <person name="Liang Z."/>
            <person name="Zhang X."/>
            <person name="Yin X."/>
            <person name="Cao S."/>
            <person name="Xu F."/>
        </authorList>
    </citation>
    <scope>NUCLEOTIDE SEQUENCE [LARGE SCALE GENOMIC DNA]</scope>
    <source>
        <strain evidence="2">ClanGV-HBHN</strain>
    </source>
</reference>
<dbReference type="KEGG" id="vg:10722899"/>